<gene>
    <name evidence="1" type="ORF">Cph01nite_09990</name>
</gene>
<evidence type="ECO:0000313" key="1">
    <source>
        <dbReference type="EMBL" id="GIG39237.1"/>
    </source>
</evidence>
<evidence type="ECO:0008006" key="3">
    <source>
        <dbReference type="Google" id="ProtNLM"/>
    </source>
</evidence>
<keyword evidence="2" id="KW-1185">Reference proteome</keyword>
<name>A0ABQ4DIR1_9CELL</name>
<proteinExistence type="predicted"/>
<dbReference type="Proteomes" id="UP000614741">
    <property type="component" value="Unassembled WGS sequence"/>
</dbReference>
<dbReference type="InterPro" id="IPR024524">
    <property type="entry name" value="DUF3800"/>
</dbReference>
<accession>A0ABQ4DIR1</accession>
<evidence type="ECO:0000313" key="2">
    <source>
        <dbReference type="Proteomes" id="UP000614741"/>
    </source>
</evidence>
<dbReference type="Pfam" id="PF12686">
    <property type="entry name" value="DUF3800"/>
    <property type="match status" value="1"/>
</dbReference>
<sequence>MYLAYVDDSGDSKHGTTLTALLVEPQHWAGLLDAWLTGRREVHQQFGVRKHAELHATALYKGRGRFCETAEQEKRFGTGLRAATGRIVLSHLSRFDEFHVLTVGSQVVSKPTLYAMFVAHLEDWAAATDTRLMIFYDGQQGLPRRGVDPTPQERAELWDRAVRDATPYRQVHRGLDITSRRVVEDVIMQDSRYSQLIQAVDLIAYGAYQHHRQHHPEIWGADVKPVADAIRAYMTTKAHWVHAEDSGGVAWLPA</sequence>
<dbReference type="EMBL" id="BONP01000004">
    <property type="protein sequence ID" value="GIG39237.1"/>
    <property type="molecule type" value="Genomic_DNA"/>
</dbReference>
<comment type="caution">
    <text evidence="1">The sequence shown here is derived from an EMBL/GenBank/DDBJ whole genome shotgun (WGS) entry which is preliminary data.</text>
</comment>
<protein>
    <recommendedName>
        <fullName evidence="3">DUF3800 domain-containing protein</fullName>
    </recommendedName>
</protein>
<reference evidence="1 2" key="1">
    <citation type="submission" date="2021-01" db="EMBL/GenBank/DDBJ databases">
        <title>Whole genome shotgun sequence of Cellulomonas phragmiteti NBRC 110785.</title>
        <authorList>
            <person name="Komaki H."/>
            <person name="Tamura T."/>
        </authorList>
    </citation>
    <scope>NUCLEOTIDE SEQUENCE [LARGE SCALE GENOMIC DNA]</scope>
    <source>
        <strain evidence="1 2">NBRC 110785</strain>
    </source>
</reference>
<dbReference type="RefSeq" id="WP_203671743.1">
    <property type="nucleotide sequence ID" value="NZ_BONP01000004.1"/>
</dbReference>
<organism evidence="1 2">
    <name type="scientific">Cellulomonas phragmiteti</name>
    <dbReference type="NCBI Taxonomy" id="478780"/>
    <lineage>
        <taxon>Bacteria</taxon>
        <taxon>Bacillati</taxon>
        <taxon>Actinomycetota</taxon>
        <taxon>Actinomycetes</taxon>
        <taxon>Micrococcales</taxon>
        <taxon>Cellulomonadaceae</taxon>
        <taxon>Cellulomonas</taxon>
    </lineage>
</organism>